<reference evidence="1" key="1">
    <citation type="submission" date="2014-11" db="EMBL/GenBank/DDBJ databases">
        <authorList>
            <person name="Amaro Gonzalez C."/>
        </authorList>
    </citation>
    <scope>NUCLEOTIDE SEQUENCE</scope>
</reference>
<organism evidence="1">
    <name type="scientific">Anguilla anguilla</name>
    <name type="common">European freshwater eel</name>
    <name type="synonym">Muraena anguilla</name>
    <dbReference type="NCBI Taxonomy" id="7936"/>
    <lineage>
        <taxon>Eukaryota</taxon>
        <taxon>Metazoa</taxon>
        <taxon>Chordata</taxon>
        <taxon>Craniata</taxon>
        <taxon>Vertebrata</taxon>
        <taxon>Euteleostomi</taxon>
        <taxon>Actinopterygii</taxon>
        <taxon>Neopterygii</taxon>
        <taxon>Teleostei</taxon>
        <taxon>Anguilliformes</taxon>
        <taxon>Anguillidae</taxon>
        <taxon>Anguilla</taxon>
    </lineage>
</organism>
<name>A0A0E9U6F2_ANGAN</name>
<proteinExistence type="predicted"/>
<sequence length="52" mass="6202">MFCIQKHCSYDIYQTMTKLPKLLYFASSVCVRMYPSLAKMKNTQITYKTNRI</sequence>
<dbReference type="AlphaFoldDB" id="A0A0E9U6F2"/>
<evidence type="ECO:0000313" key="1">
    <source>
        <dbReference type="EMBL" id="JAH61411.1"/>
    </source>
</evidence>
<protein>
    <submittedName>
        <fullName evidence="1">Uncharacterized protein</fullName>
    </submittedName>
</protein>
<reference evidence="1" key="2">
    <citation type="journal article" date="2015" name="Fish Shellfish Immunol.">
        <title>Early steps in the European eel (Anguilla anguilla)-Vibrio vulnificus interaction in the gills: Role of the RtxA13 toxin.</title>
        <authorList>
            <person name="Callol A."/>
            <person name="Pajuelo D."/>
            <person name="Ebbesson L."/>
            <person name="Teles M."/>
            <person name="MacKenzie S."/>
            <person name="Amaro C."/>
        </authorList>
    </citation>
    <scope>NUCLEOTIDE SEQUENCE</scope>
</reference>
<dbReference type="EMBL" id="GBXM01047166">
    <property type="protein sequence ID" value="JAH61411.1"/>
    <property type="molecule type" value="Transcribed_RNA"/>
</dbReference>
<accession>A0A0E9U6F2</accession>